<proteinExistence type="predicted"/>
<evidence type="ECO:0000313" key="1">
    <source>
        <dbReference type="EMBL" id="RZD14321.1"/>
    </source>
</evidence>
<dbReference type="Pfam" id="PF20126">
    <property type="entry name" value="TumE"/>
    <property type="match status" value="1"/>
</dbReference>
<reference evidence="1 2" key="1">
    <citation type="submission" date="2019-01" db="EMBL/GenBank/DDBJ databases">
        <title>Insights into ecological role of a new deltaproteobacterial order Candidatus Sinidesulfobacterales (Sva0485) by metagenomics and metatranscriptomics.</title>
        <authorList>
            <person name="Tan S."/>
            <person name="Liu J."/>
            <person name="Fang Y."/>
            <person name="Hedlund B.P."/>
            <person name="Lian Z.H."/>
            <person name="Huang L.Y."/>
            <person name="Li J.T."/>
            <person name="Huang L.N."/>
            <person name="Li W.J."/>
            <person name="Jiang H.C."/>
            <person name="Dong H.L."/>
            <person name="Shu W.S."/>
        </authorList>
    </citation>
    <scope>NUCLEOTIDE SEQUENCE [LARGE SCALE GENOMIC DNA]</scope>
    <source>
        <strain evidence="1">AP3</strain>
    </source>
</reference>
<accession>A0A519BAL1</accession>
<sequence>MKAKLIKHIKIREDSGNIIEIKLWQVPVSADKPHGYKYSLVYIVKGERVIGYDNAEGKGDHKHNRKSMEYYKFKTIRRLIGDFMKDINVYKNKKRG</sequence>
<organism evidence="1 2">
    <name type="scientific">Candidatus Acidulodesulfobacterium ferriphilum</name>
    <dbReference type="NCBI Taxonomy" id="2597223"/>
    <lineage>
        <taxon>Bacteria</taxon>
        <taxon>Deltaproteobacteria</taxon>
        <taxon>Candidatus Acidulodesulfobacterales</taxon>
        <taxon>Candidatus Acidulodesulfobacterium</taxon>
    </lineage>
</organism>
<name>A0A519BAL1_9DELT</name>
<dbReference type="Proteomes" id="UP000320813">
    <property type="component" value="Unassembled WGS sequence"/>
</dbReference>
<protein>
    <submittedName>
        <fullName evidence="1">Uncharacterized protein</fullName>
    </submittedName>
</protein>
<evidence type="ECO:0000313" key="2">
    <source>
        <dbReference type="Proteomes" id="UP000320813"/>
    </source>
</evidence>
<dbReference type="EMBL" id="SGBD01000003">
    <property type="protein sequence ID" value="RZD14321.1"/>
    <property type="molecule type" value="Genomic_DNA"/>
</dbReference>
<dbReference type="AlphaFoldDB" id="A0A519BAL1"/>
<comment type="caution">
    <text evidence="1">The sequence shown here is derived from an EMBL/GenBank/DDBJ whole genome shotgun (WGS) entry which is preliminary data.</text>
</comment>
<gene>
    <name evidence="1" type="ORF">EVJ47_06545</name>
</gene>
<dbReference type="InterPro" id="IPR045397">
    <property type="entry name" value="TumE-like"/>
</dbReference>